<dbReference type="Gene3D" id="3.30.360.40">
    <property type="entry name" value="YwmB-like"/>
    <property type="match status" value="1"/>
</dbReference>
<sequence>MKLFKLATIISLVLLVGAFLYQQTWVKAQTGNDLRLLMEAVEQEEGLINEWSAVTCTLVDGVTQELFEQKSEQLKANHSDFFWTMNTTTEEQQLVGTRLGKFGQEKLVWQTTDTNGQRISYLYYELAPNTSTKQDLEQAQSFYETQKQNWFTPDQPTFYTVKGTFEDNRTIEEQINGLLSQLDATKREMTTESHFTSVSAESPRLSQKVRLAHKHMNVQIGVRHDEMGGKTNIIIGTPIITTEY</sequence>
<dbReference type="SUPFAM" id="SSF143842">
    <property type="entry name" value="YwmB-like"/>
    <property type="match status" value="1"/>
</dbReference>
<dbReference type="Pfam" id="PF08680">
    <property type="entry name" value="DUF1779"/>
    <property type="match status" value="1"/>
</dbReference>
<dbReference type="EMBL" id="CP049742">
    <property type="protein sequence ID" value="QPC47699.1"/>
    <property type="molecule type" value="Genomic_DNA"/>
</dbReference>
<organism evidence="1 2">
    <name type="scientific">Mangrovibacillus cuniculi</name>
    <dbReference type="NCBI Taxonomy" id="2593652"/>
    <lineage>
        <taxon>Bacteria</taxon>
        <taxon>Bacillati</taxon>
        <taxon>Bacillota</taxon>
        <taxon>Bacilli</taxon>
        <taxon>Bacillales</taxon>
        <taxon>Bacillaceae</taxon>
        <taxon>Mangrovibacillus</taxon>
    </lineage>
</organism>
<dbReference type="AlphaFoldDB" id="A0A7S8CCX7"/>
<proteinExistence type="predicted"/>
<dbReference type="Proteomes" id="UP000593626">
    <property type="component" value="Chromosome"/>
</dbReference>
<dbReference type="InterPro" id="IPR014794">
    <property type="entry name" value="DUF1779"/>
</dbReference>
<evidence type="ECO:0008006" key="3">
    <source>
        <dbReference type="Google" id="ProtNLM"/>
    </source>
</evidence>
<reference evidence="1 2" key="1">
    <citation type="submission" date="2019-07" db="EMBL/GenBank/DDBJ databases">
        <title>Genome sequence of 2 isolates from Red Sea Mangroves.</title>
        <authorList>
            <person name="Sefrji F."/>
            <person name="Michoud G."/>
            <person name="Merlino G."/>
            <person name="Daffonchio D."/>
        </authorList>
    </citation>
    <scope>NUCLEOTIDE SEQUENCE [LARGE SCALE GENOMIC DNA]</scope>
    <source>
        <strain evidence="1 2">R1DC41</strain>
    </source>
</reference>
<evidence type="ECO:0000313" key="2">
    <source>
        <dbReference type="Proteomes" id="UP000593626"/>
    </source>
</evidence>
<accession>A0A7S8CCX7</accession>
<protein>
    <recommendedName>
        <fullName evidence="3">TATA-box binding protein</fullName>
    </recommendedName>
</protein>
<dbReference type="KEGG" id="mcui:G8O30_12400"/>
<dbReference type="InterPro" id="IPR036209">
    <property type="entry name" value="YwmB-like_sf"/>
</dbReference>
<name>A0A7S8CCX7_9BACI</name>
<evidence type="ECO:0000313" key="1">
    <source>
        <dbReference type="EMBL" id="QPC47699.1"/>
    </source>
</evidence>
<dbReference type="RefSeq" id="WP_239672374.1">
    <property type="nucleotide sequence ID" value="NZ_CP049742.1"/>
</dbReference>
<dbReference type="Gene3D" id="3.30.2030.10">
    <property type="entry name" value="YwmB-like"/>
    <property type="match status" value="1"/>
</dbReference>
<gene>
    <name evidence="1" type="ORF">G8O30_12400</name>
</gene>
<keyword evidence="2" id="KW-1185">Reference proteome</keyword>